<name>A0A433UZR3_9CYAN</name>
<dbReference type="AlphaFoldDB" id="A0A433UZR3"/>
<evidence type="ECO:0000313" key="1">
    <source>
        <dbReference type="EMBL" id="RUS99321.1"/>
    </source>
</evidence>
<comment type="caution">
    <text evidence="1">The sequence shown here is derived from an EMBL/GenBank/DDBJ whole genome shotgun (WGS) entry which is preliminary data.</text>
</comment>
<accession>A0A433UZR3</accession>
<reference evidence="1" key="2">
    <citation type="journal article" date="2019" name="Genome Biol. Evol.">
        <title>Day and night: Metabolic profiles and evolutionary relationships of six axenic non-marine cyanobacteria.</title>
        <authorList>
            <person name="Will S.E."/>
            <person name="Henke P."/>
            <person name="Boedeker C."/>
            <person name="Huang S."/>
            <person name="Brinkmann H."/>
            <person name="Rohde M."/>
            <person name="Jarek M."/>
            <person name="Friedl T."/>
            <person name="Seufert S."/>
            <person name="Schumacher M."/>
            <person name="Overmann J."/>
            <person name="Neumann-Schaal M."/>
            <person name="Petersen J."/>
        </authorList>
    </citation>
    <scope>NUCLEOTIDE SEQUENCE [LARGE SCALE GENOMIC DNA]</scope>
    <source>
        <strain evidence="1">PCC 7102</strain>
    </source>
</reference>
<proteinExistence type="predicted"/>
<sequence>MNEFQIRALIIGITGSSNTAKQKLGRRFAEKLGLEPGPEGPDDGIDGFGFNEKGQKIHFQCKLRSEFLDKDDARMYYSDLNYHKIDISIMLAGIGYKETFKQRLFGHPDITSINIHLLTLRDIFEQNDAFQLSKKDLPKLAGLEDVKIVEP</sequence>
<dbReference type="EMBL" id="RSCL01000026">
    <property type="protein sequence ID" value="RUS99321.1"/>
    <property type="molecule type" value="Genomic_DNA"/>
</dbReference>
<evidence type="ECO:0008006" key="3">
    <source>
        <dbReference type="Google" id="ProtNLM"/>
    </source>
</evidence>
<organism evidence="1 2">
    <name type="scientific">Dulcicalothrix desertica PCC 7102</name>
    <dbReference type="NCBI Taxonomy" id="232991"/>
    <lineage>
        <taxon>Bacteria</taxon>
        <taxon>Bacillati</taxon>
        <taxon>Cyanobacteriota</taxon>
        <taxon>Cyanophyceae</taxon>
        <taxon>Nostocales</taxon>
        <taxon>Calotrichaceae</taxon>
        <taxon>Dulcicalothrix</taxon>
    </lineage>
</organism>
<evidence type="ECO:0000313" key="2">
    <source>
        <dbReference type="Proteomes" id="UP000271624"/>
    </source>
</evidence>
<gene>
    <name evidence="1" type="ORF">DSM106972_077630</name>
</gene>
<keyword evidence="2" id="KW-1185">Reference proteome</keyword>
<reference evidence="1" key="1">
    <citation type="submission" date="2018-12" db="EMBL/GenBank/DDBJ databases">
        <authorList>
            <person name="Will S."/>
            <person name="Neumann-Schaal M."/>
            <person name="Henke P."/>
        </authorList>
    </citation>
    <scope>NUCLEOTIDE SEQUENCE</scope>
    <source>
        <strain evidence="1">PCC 7102</strain>
    </source>
</reference>
<dbReference type="RefSeq" id="WP_127085836.1">
    <property type="nucleotide sequence ID" value="NZ_RSCL01000026.1"/>
</dbReference>
<dbReference type="Proteomes" id="UP000271624">
    <property type="component" value="Unassembled WGS sequence"/>
</dbReference>
<protein>
    <recommendedName>
        <fullName evidence="3">Restriction endonuclease type IV Mrr domain-containing protein</fullName>
    </recommendedName>
</protein>
<dbReference type="OrthoDB" id="495197at2"/>